<dbReference type="PROSITE" id="PS00028">
    <property type="entry name" value="ZINC_FINGER_C2H2_1"/>
    <property type="match status" value="1"/>
</dbReference>
<feature type="domain" description="C2H2-type" evidence="2">
    <location>
        <begin position="258"/>
        <end position="280"/>
    </location>
</feature>
<dbReference type="Proteomes" id="UP000285301">
    <property type="component" value="Unassembled WGS sequence"/>
</dbReference>
<dbReference type="PANTHER" id="PTHR31434">
    <property type="entry name" value="S PHASE CYCLIN A-ASSOCIATED PROTEIN IN THE ENDOPLASMIC RETICULUM"/>
    <property type="match status" value="1"/>
</dbReference>
<feature type="coiled-coil region" evidence="1">
    <location>
        <begin position="7"/>
        <end position="82"/>
    </location>
</feature>
<dbReference type="AlphaFoldDB" id="A0A443RM31"/>
<gene>
    <name evidence="3" type="ORF">B4U79_14864</name>
</gene>
<dbReference type="GO" id="GO:0003676">
    <property type="term" value="F:nucleic acid binding"/>
    <property type="evidence" value="ECO:0007669"/>
    <property type="project" value="InterPro"/>
</dbReference>
<evidence type="ECO:0000313" key="4">
    <source>
        <dbReference type="Proteomes" id="UP000285301"/>
    </source>
</evidence>
<dbReference type="PANTHER" id="PTHR31434:SF2">
    <property type="entry name" value="S PHASE CYCLIN A-ASSOCIATED PROTEIN IN THE ENDOPLASMIC RETICULUM"/>
    <property type="match status" value="1"/>
</dbReference>
<evidence type="ECO:0000313" key="3">
    <source>
        <dbReference type="EMBL" id="RWS16310.1"/>
    </source>
</evidence>
<dbReference type="InterPro" id="IPR036236">
    <property type="entry name" value="Znf_C2H2_sf"/>
</dbReference>
<dbReference type="GO" id="GO:0008270">
    <property type="term" value="F:zinc ion binding"/>
    <property type="evidence" value="ECO:0007669"/>
    <property type="project" value="InterPro"/>
</dbReference>
<dbReference type="SUPFAM" id="SSF57667">
    <property type="entry name" value="beta-beta-alpha zinc fingers"/>
    <property type="match status" value="1"/>
</dbReference>
<sequence length="497" mass="58015">MSPSESIKRHEEKIMKAREMRERLLEEKAQKYKGKAKKAEEMKAMKEEQQLQIKKSVEIKLQRAEELRKQNLERIVKKAHDEQSKVNEIQFINTLEAENKRYEILTKEKDCEARLHDLQEERQRKLEEKAAKEAAAEVRRKALEAGRQARIEKWQEKRKLKDAKVEQLLQEKEKERQELAWQKAREREQKLSAINAAHQANVEELQKKIQQKLEESTRRHQENKEQIRQKAFELSIRRASSSNEDTPGSIPYETRKMCSLCNQYIGSEVYLYSHLRGKKHQDAIKELHCCQTPSSEELECYNLKYIVDAPASADSDLNLELAKLDKERLKAIKKRCKKLKQKMEVKSKAFETDLAQNSNSYVLLKKSKTAKYLKEISSLDSDTHISGPWTSKMVHSLDRSISELQRLLQTNNNEQNSFAHSGGLHLLCNILNRILDCDKDRPQILPNKTFVHVCNLFEMICSNNSQNCIYVFNSTLITSLLDQLAHKLNASIFICDI</sequence>
<dbReference type="EMBL" id="NCKU01000254">
    <property type="protein sequence ID" value="RWS16310.1"/>
    <property type="molecule type" value="Genomic_DNA"/>
</dbReference>
<keyword evidence="1" id="KW-0175">Coiled coil</keyword>
<comment type="caution">
    <text evidence="3">The sequence shown here is derived from an EMBL/GenBank/DDBJ whole genome shotgun (WGS) entry which is preliminary data.</text>
</comment>
<name>A0A443RM31_9ACAR</name>
<dbReference type="SMART" id="SM00451">
    <property type="entry name" value="ZnF_U1"/>
    <property type="match status" value="1"/>
</dbReference>
<feature type="coiled-coil region" evidence="1">
    <location>
        <begin position="322"/>
        <end position="349"/>
    </location>
</feature>
<dbReference type="InterPro" id="IPR003604">
    <property type="entry name" value="Matrin/U1-like-C_Znf_C2H2"/>
</dbReference>
<dbReference type="Pfam" id="PF12874">
    <property type="entry name" value="zf-met"/>
    <property type="match status" value="1"/>
</dbReference>
<evidence type="ECO:0000259" key="2">
    <source>
        <dbReference type="PROSITE" id="PS00028"/>
    </source>
</evidence>
<dbReference type="OrthoDB" id="313366at2759"/>
<proteinExistence type="predicted"/>
<protein>
    <recommendedName>
        <fullName evidence="2">C2H2-type domain-containing protein</fullName>
    </recommendedName>
</protein>
<keyword evidence="4" id="KW-1185">Reference proteome</keyword>
<dbReference type="STRING" id="1965070.A0A443RM31"/>
<accession>A0A443RM31</accession>
<dbReference type="InterPro" id="IPR013087">
    <property type="entry name" value="Znf_C2H2_type"/>
</dbReference>
<evidence type="ECO:0000256" key="1">
    <source>
        <dbReference type="SAM" id="Coils"/>
    </source>
</evidence>
<dbReference type="Gene3D" id="3.30.160.60">
    <property type="entry name" value="Classic Zinc Finger"/>
    <property type="match status" value="1"/>
</dbReference>
<feature type="coiled-coil region" evidence="1">
    <location>
        <begin position="108"/>
        <end position="230"/>
    </location>
</feature>
<reference evidence="3 4" key="1">
    <citation type="journal article" date="2018" name="Gigascience">
        <title>Genomes of trombidid mites reveal novel predicted allergens and laterally-transferred genes associated with secondary metabolism.</title>
        <authorList>
            <person name="Dong X."/>
            <person name="Chaisiri K."/>
            <person name="Xia D."/>
            <person name="Armstrong S.D."/>
            <person name="Fang Y."/>
            <person name="Donnelly M.J."/>
            <person name="Kadowaki T."/>
            <person name="McGarry J.W."/>
            <person name="Darby A.C."/>
            <person name="Makepeace B.L."/>
        </authorList>
    </citation>
    <scope>NUCLEOTIDE SEQUENCE [LARGE SCALE GENOMIC DNA]</scope>
    <source>
        <strain evidence="3">UoL-WK</strain>
    </source>
</reference>
<organism evidence="3 4">
    <name type="scientific">Dinothrombium tinctorium</name>
    <dbReference type="NCBI Taxonomy" id="1965070"/>
    <lineage>
        <taxon>Eukaryota</taxon>
        <taxon>Metazoa</taxon>
        <taxon>Ecdysozoa</taxon>
        <taxon>Arthropoda</taxon>
        <taxon>Chelicerata</taxon>
        <taxon>Arachnida</taxon>
        <taxon>Acari</taxon>
        <taxon>Acariformes</taxon>
        <taxon>Trombidiformes</taxon>
        <taxon>Prostigmata</taxon>
        <taxon>Anystina</taxon>
        <taxon>Parasitengona</taxon>
        <taxon>Trombidioidea</taxon>
        <taxon>Trombidiidae</taxon>
        <taxon>Dinothrombium</taxon>
    </lineage>
</organism>